<organism evidence="3 4">
    <name type="scientific">Candidatus Uhrbacteria bacterium CG_4_9_14_0_2_um_filter_41_50</name>
    <dbReference type="NCBI Taxonomy" id="1975031"/>
    <lineage>
        <taxon>Bacteria</taxon>
        <taxon>Candidatus Uhriibacteriota</taxon>
    </lineage>
</organism>
<dbReference type="AlphaFoldDB" id="A0A2M8EPG5"/>
<accession>A0A2M8EPG5</accession>
<name>A0A2M8EPG5_9BACT</name>
<dbReference type="InterPro" id="IPR004474">
    <property type="entry name" value="LytR_CpsA_psr"/>
</dbReference>
<dbReference type="PANTHER" id="PTHR33392">
    <property type="entry name" value="POLYISOPRENYL-TEICHOIC ACID--PEPTIDOGLYCAN TEICHOIC ACID TRANSFERASE TAGU"/>
    <property type="match status" value="1"/>
</dbReference>
<dbReference type="Proteomes" id="UP000230251">
    <property type="component" value="Unassembled WGS sequence"/>
</dbReference>
<sequence length="392" mass="44598">MKRFGILTFVSLLVLGVFFITHFLRSDTAAQEVNSQAAVDSIVENILSRRSEDYQTGEVDFGDEKQINILLIGLDSRKEGEVEEAHCDAIHMLTLDIENWNIKITSVPRGTYSWIPNGPYAATDYYLANACAFAGLDYGVSQIENIVGVKADYVATVGFSQTMGILRLFDLPATESLQWLRHRQSYQIGDPQRSHNQAVFIKDMIVNHLDKFRSFFGTPMQYLIYTLMDTDMDFATAKTLLDGYMEAEIDTRPDDIVLQMKPWYATQDLHFDPENAQEQIQALIDFVAPYLSEADLSRMTTADMQVIVVDYIEQALALDESLEDVVYHELWLQIEDDNVREDLQYKILEKYVLELSDGDAIDMISDYILEKETLGLDDWAQKGKDLLASVLG</sequence>
<dbReference type="Pfam" id="PF03816">
    <property type="entry name" value="LytR_cpsA_psr"/>
    <property type="match status" value="1"/>
</dbReference>
<dbReference type="PANTHER" id="PTHR33392:SF6">
    <property type="entry name" value="POLYISOPRENYL-TEICHOIC ACID--PEPTIDOGLYCAN TEICHOIC ACID TRANSFERASE TAGU"/>
    <property type="match status" value="1"/>
</dbReference>
<dbReference type="Gene3D" id="3.40.630.190">
    <property type="entry name" value="LCP protein"/>
    <property type="match status" value="1"/>
</dbReference>
<dbReference type="EMBL" id="PFSI01000033">
    <property type="protein sequence ID" value="PJC24567.1"/>
    <property type="molecule type" value="Genomic_DNA"/>
</dbReference>
<reference evidence="4" key="1">
    <citation type="submission" date="2017-09" db="EMBL/GenBank/DDBJ databases">
        <title>Depth-based differentiation of microbial function through sediment-hosted aquifers and enrichment of novel symbionts in the deep terrestrial subsurface.</title>
        <authorList>
            <person name="Probst A.J."/>
            <person name="Ladd B."/>
            <person name="Jarett J.K."/>
            <person name="Geller-Mcgrath D.E."/>
            <person name="Sieber C.M.K."/>
            <person name="Emerson J.B."/>
            <person name="Anantharaman K."/>
            <person name="Thomas B.C."/>
            <person name="Malmstrom R."/>
            <person name="Stieglmeier M."/>
            <person name="Klingl A."/>
            <person name="Woyke T."/>
            <person name="Ryan C.M."/>
            <person name="Banfield J.F."/>
        </authorList>
    </citation>
    <scope>NUCLEOTIDE SEQUENCE [LARGE SCALE GENOMIC DNA]</scope>
</reference>
<evidence type="ECO:0000313" key="4">
    <source>
        <dbReference type="Proteomes" id="UP000230251"/>
    </source>
</evidence>
<evidence type="ECO:0000259" key="2">
    <source>
        <dbReference type="Pfam" id="PF03816"/>
    </source>
</evidence>
<feature type="domain" description="Cell envelope-related transcriptional attenuator" evidence="2">
    <location>
        <begin position="87"/>
        <end position="163"/>
    </location>
</feature>
<comment type="similarity">
    <text evidence="1">Belongs to the LytR/CpsA/Psr (LCP) family.</text>
</comment>
<comment type="caution">
    <text evidence="3">The sequence shown here is derived from an EMBL/GenBank/DDBJ whole genome shotgun (WGS) entry which is preliminary data.</text>
</comment>
<protein>
    <recommendedName>
        <fullName evidence="2">Cell envelope-related transcriptional attenuator domain-containing protein</fullName>
    </recommendedName>
</protein>
<gene>
    <name evidence="3" type="ORF">CO057_02170</name>
</gene>
<dbReference type="InterPro" id="IPR050922">
    <property type="entry name" value="LytR/CpsA/Psr_CW_biosynth"/>
</dbReference>
<evidence type="ECO:0000256" key="1">
    <source>
        <dbReference type="ARBA" id="ARBA00006068"/>
    </source>
</evidence>
<evidence type="ECO:0000313" key="3">
    <source>
        <dbReference type="EMBL" id="PJC24567.1"/>
    </source>
</evidence>
<proteinExistence type="inferred from homology"/>